<dbReference type="InterPro" id="IPR036259">
    <property type="entry name" value="MFS_trans_sf"/>
</dbReference>
<keyword evidence="7" id="KW-1185">Reference proteome</keyword>
<dbReference type="PANTHER" id="PTHR23507:SF6">
    <property type="entry name" value="PROTON-COUPLED FOLATE TRANSPORTER"/>
    <property type="match status" value="1"/>
</dbReference>
<keyword evidence="3 5" id="KW-1133">Transmembrane helix</keyword>
<evidence type="ECO:0000313" key="7">
    <source>
        <dbReference type="Proteomes" id="UP000050761"/>
    </source>
</evidence>
<evidence type="ECO:0000256" key="4">
    <source>
        <dbReference type="ARBA" id="ARBA00023136"/>
    </source>
</evidence>
<feature type="transmembrane region" description="Helical" evidence="5">
    <location>
        <begin position="77"/>
        <end position="98"/>
    </location>
</feature>
<evidence type="ECO:0000256" key="2">
    <source>
        <dbReference type="ARBA" id="ARBA00022692"/>
    </source>
</evidence>
<feature type="transmembrane region" description="Helical" evidence="5">
    <location>
        <begin position="150"/>
        <end position="170"/>
    </location>
</feature>
<proteinExistence type="predicted"/>
<keyword evidence="2 5" id="KW-0812">Transmembrane</keyword>
<dbReference type="GO" id="GO:0016020">
    <property type="term" value="C:membrane"/>
    <property type="evidence" value="ECO:0007669"/>
    <property type="project" value="UniProtKB-SubCell"/>
</dbReference>
<name>A0A3P8A184_HELPZ</name>
<dbReference type="Proteomes" id="UP000050761">
    <property type="component" value="Unassembled WGS sequence"/>
</dbReference>
<dbReference type="GO" id="GO:0022857">
    <property type="term" value="F:transmembrane transporter activity"/>
    <property type="evidence" value="ECO:0007669"/>
    <property type="project" value="TreeGrafter"/>
</dbReference>
<organism evidence="6">
    <name type="scientific">Heligmosomoides polygyrus</name>
    <name type="common">Parasitic roundworm</name>
    <dbReference type="NCBI Taxonomy" id="6339"/>
    <lineage>
        <taxon>Eukaryota</taxon>
        <taxon>Metazoa</taxon>
        <taxon>Ecdysozoa</taxon>
        <taxon>Nematoda</taxon>
        <taxon>Chromadorea</taxon>
        <taxon>Rhabditida</taxon>
        <taxon>Rhabditina</taxon>
        <taxon>Rhabditomorpha</taxon>
        <taxon>Strongyloidea</taxon>
        <taxon>Heligmosomidae</taxon>
        <taxon>Heligmosomoides</taxon>
    </lineage>
</organism>
<dbReference type="Gene3D" id="1.20.1250.20">
    <property type="entry name" value="MFS general substrate transporter like domains"/>
    <property type="match status" value="1"/>
</dbReference>
<sequence length="418" mass="47061">MSIRRRNGIYACPVQLESRSRWIGLRLVCDDFCANSSLISKILILTSFFQISNTIPTLMAAPLIGTWSDKNGRKNPLLYALFGLVMYTLCQLMATITYEHISVYYWYFAAEISIGLTGSIGAIHGTSLAIVTDDCRNKLRPGSSAVPMRIVAATFAQSIGSLLGTMGMSLLAVPALIVSEVSFALAAFTYAYLLVRETHFPLEDERQLFCCAALHPPRIYLNMIFKVLIQKRPGWTRCCLIMSLFFIMVEFLALDTSLLFLLVKRAPFSWSDKMFSNFSLIRGCLFSIGMVLCPLLLTLVNWLGKDSLMILAGISASAASFLMISNAKTTFEIFLGELFRSLLRITTTCRRNVLFTGRNVVHYAMHFCYFLSTAFFQPAALPCSMAESRLVTDHSYLEWCPRNKQHVYLQVRSHFDII</sequence>
<gene>
    <name evidence="6" type="ORF">HPBE_LOCUS11914</name>
</gene>
<reference evidence="6 7" key="1">
    <citation type="submission" date="2018-11" db="EMBL/GenBank/DDBJ databases">
        <authorList>
            <consortium name="Pathogen Informatics"/>
        </authorList>
    </citation>
    <scope>NUCLEOTIDE SEQUENCE [LARGE SCALE GENOMIC DNA]</scope>
</reference>
<dbReference type="OrthoDB" id="419734at2759"/>
<feature type="transmembrane region" description="Helical" evidence="5">
    <location>
        <begin position="241"/>
        <end position="263"/>
    </location>
</feature>
<keyword evidence="4 5" id="KW-0472">Membrane</keyword>
<reference evidence="8" key="2">
    <citation type="submission" date="2019-09" db="UniProtKB">
        <authorList>
            <consortium name="WormBaseParasite"/>
        </authorList>
    </citation>
    <scope>IDENTIFICATION</scope>
</reference>
<feature type="transmembrane region" description="Helical" evidence="5">
    <location>
        <begin position="308"/>
        <end position="325"/>
    </location>
</feature>
<evidence type="ECO:0000256" key="1">
    <source>
        <dbReference type="ARBA" id="ARBA00004141"/>
    </source>
</evidence>
<dbReference type="AlphaFoldDB" id="A0A3P8A184"/>
<accession>A0A3P8A184</accession>
<protein>
    <submittedName>
        <fullName evidence="8">MFS domain-containing protein</fullName>
    </submittedName>
</protein>
<feature type="transmembrane region" description="Helical" evidence="5">
    <location>
        <begin position="284"/>
        <end position="302"/>
    </location>
</feature>
<evidence type="ECO:0000256" key="5">
    <source>
        <dbReference type="SAM" id="Phobius"/>
    </source>
</evidence>
<dbReference type="PANTHER" id="PTHR23507">
    <property type="entry name" value="ZGC:174356"/>
    <property type="match status" value="1"/>
</dbReference>
<evidence type="ECO:0000256" key="3">
    <source>
        <dbReference type="ARBA" id="ARBA00022989"/>
    </source>
</evidence>
<comment type="subcellular location">
    <subcellularLocation>
        <location evidence="1">Membrane</location>
        <topology evidence="1">Multi-pass membrane protein</topology>
    </subcellularLocation>
</comment>
<evidence type="ECO:0000313" key="8">
    <source>
        <dbReference type="WBParaSite" id="HPBE_0001191301-mRNA-1"/>
    </source>
</evidence>
<dbReference type="EMBL" id="UZAH01027280">
    <property type="protein sequence ID" value="VDO90297.1"/>
    <property type="molecule type" value="Genomic_DNA"/>
</dbReference>
<evidence type="ECO:0000313" key="6">
    <source>
        <dbReference type="EMBL" id="VDO90297.1"/>
    </source>
</evidence>
<dbReference type="SUPFAM" id="SSF103473">
    <property type="entry name" value="MFS general substrate transporter"/>
    <property type="match status" value="1"/>
</dbReference>
<dbReference type="WBParaSite" id="HPBE_0001191301-mRNA-1">
    <property type="protein sequence ID" value="HPBE_0001191301-mRNA-1"/>
    <property type="gene ID" value="HPBE_0001191301"/>
</dbReference>
<feature type="transmembrane region" description="Helical" evidence="5">
    <location>
        <begin position="104"/>
        <end position="130"/>
    </location>
</feature>
<feature type="transmembrane region" description="Helical" evidence="5">
    <location>
        <begin position="176"/>
        <end position="195"/>
    </location>
</feature>